<dbReference type="PANTHER" id="PTHR31109">
    <property type="entry name" value="PROTEIN FAM207A"/>
    <property type="match status" value="1"/>
</dbReference>
<dbReference type="EMBL" id="BRXW01000807">
    <property type="protein sequence ID" value="GMH77321.1"/>
    <property type="molecule type" value="Genomic_DNA"/>
</dbReference>
<dbReference type="InterPro" id="IPR028160">
    <property type="entry name" value="Slx9-like"/>
</dbReference>
<evidence type="ECO:0000256" key="1">
    <source>
        <dbReference type="ARBA" id="ARBA00004604"/>
    </source>
</evidence>
<feature type="region of interest" description="Disordered" evidence="4">
    <location>
        <begin position="23"/>
        <end position="53"/>
    </location>
</feature>
<keyword evidence="3" id="KW-0539">Nucleus</keyword>
<dbReference type="GO" id="GO:0005730">
    <property type="term" value="C:nucleolus"/>
    <property type="evidence" value="ECO:0007669"/>
    <property type="project" value="UniProtKB-SubCell"/>
</dbReference>
<dbReference type="AlphaFoldDB" id="A0A9W7ATF0"/>
<feature type="compositionally biased region" description="Pro residues" evidence="4">
    <location>
        <begin position="29"/>
        <end position="42"/>
    </location>
</feature>
<evidence type="ECO:0000313" key="5">
    <source>
        <dbReference type="EMBL" id="GMH77321.1"/>
    </source>
</evidence>
<dbReference type="GO" id="GO:0000462">
    <property type="term" value="P:maturation of SSU-rRNA from tricistronic rRNA transcript (SSU-rRNA, 5.8S rRNA, LSU-rRNA)"/>
    <property type="evidence" value="ECO:0007669"/>
    <property type="project" value="InterPro"/>
</dbReference>
<gene>
    <name evidence="5" type="ORF">TrLO_g11897</name>
</gene>
<dbReference type="GO" id="GO:0030688">
    <property type="term" value="C:preribosome, small subunit precursor"/>
    <property type="evidence" value="ECO:0007669"/>
    <property type="project" value="InterPro"/>
</dbReference>
<dbReference type="OrthoDB" id="18703at2759"/>
<comment type="similarity">
    <text evidence="2">Belongs to the SLX9 family.</text>
</comment>
<evidence type="ECO:0000256" key="3">
    <source>
        <dbReference type="ARBA" id="ARBA00023242"/>
    </source>
</evidence>
<feature type="compositionally biased region" description="Basic residues" evidence="4">
    <location>
        <begin position="98"/>
        <end position="117"/>
    </location>
</feature>
<evidence type="ECO:0000313" key="6">
    <source>
        <dbReference type="Proteomes" id="UP001165122"/>
    </source>
</evidence>
<organism evidence="5 6">
    <name type="scientific">Triparma laevis f. longispina</name>
    <dbReference type="NCBI Taxonomy" id="1714387"/>
    <lineage>
        <taxon>Eukaryota</taxon>
        <taxon>Sar</taxon>
        <taxon>Stramenopiles</taxon>
        <taxon>Ochrophyta</taxon>
        <taxon>Bolidophyceae</taxon>
        <taxon>Parmales</taxon>
        <taxon>Triparmaceae</taxon>
        <taxon>Triparma</taxon>
    </lineage>
</organism>
<keyword evidence="6" id="KW-1185">Reference proteome</keyword>
<comment type="caution">
    <text evidence="5">The sequence shown here is derived from an EMBL/GenBank/DDBJ whole genome shotgun (WGS) entry which is preliminary data.</text>
</comment>
<protein>
    <submittedName>
        <fullName evidence="5">Uncharacterized protein</fullName>
    </submittedName>
</protein>
<proteinExistence type="inferred from homology"/>
<evidence type="ECO:0000256" key="2">
    <source>
        <dbReference type="ARBA" id="ARBA00011022"/>
    </source>
</evidence>
<sequence>MVNNSLLLQNHREKKKSDCLLEGLASALPPAPAPKPPKPLPKQPTIKTNSQKQKISITEKEHFKLVLSHPTFQSNPFETIKLHLNNTIENDREEEKKGKKLKEKVKRNGSRKRPNKL</sequence>
<accession>A0A9W7ATF0</accession>
<dbReference type="Proteomes" id="UP001165122">
    <property type="component" value="Unassembled WGS sequence"/>
</dbReference>
<comment type="subcellular location">
    <subcellularLocation>
        <location evidence="1">Nucleus</location>
        <location evidence="1">Nucleolus</location>
    </subcellularLocation>
</comment>
<evidence type="ECO:0000256" key="4">
    <source>
        <dbReference type="SAM" id="MobiDB-lite"/>
    </source>
</evidence>
<feature type="region of interest" description="Disordered" evidence="4">
    <location>
        <begin position="86"/>
        <end position="117"/>
    </location>
</feature>
<dbReference type="Pfam" id="PF15341">
    <property type="entry name" value="SLX9"/>
    <property type="match status" value="1"/>
</dbReference>
<dbReference type="GO" id="GO:0030686">
    <property type="term" value="C:90S preribosome"/>
    <property type="evidence" value="ECO:0007669"/>
    <property type="project" value="InterPro"/>
</dbReference>
<dbReference type="PANTHER" id="PTHR31109:SF2">
    <property type="entry name" value="RIBOSOME BIOGENESIS PROTEIN SLX9 HOMOLOG"/>
    <property type="match status" value="1"/>
</dbReference>
<name>A0A9W7ATF0_9STRA</name>
<reference evidence="6" key="1">
    <citation type="journal article" date="2023" name="Commun. Biol.">
        <title>Genome analysis of Parmales, the sister group of diatoms, reveals the evolutionary specialization of diatoms from phago-mixotrophs to photoautotrophs.</title>
        <authorList>
            <person name="Ban H."/>
            <person name="Sato S."/>
            <person name="Yoshikawa S."/>
            <person name="Yamada K."/>
            <person name="Nakamura Y."/>
            <person name="Ichinomiya M."/>
            <person name="Sato N."/>
            <person name="Blanc-Mathieu R."/>
            <person name="Endo H."/>
            <person name="Kuwata A."/>
            <person name="Ogata H."/>
        </authorList>
    </citation>
    <scope>NUCLEOTIDE SEQUENCE [LARGE SCALE GENOMIC DNA]</scope>
    <source>
        <strain evidence="6">NIES 3700</strain>
    </source>
</reference>